<name>A0A8H3UUS7_VENIN</name>
<evidence type="ECO:0000256" key="1">
    <source>
        <dbReference type="SAM" id="MobiDB-lite"/>
    </source>
</evidence>
<reference evidence="3 4" key="1">
    <citation type="submission" date="2019-11" db="EMBL/GenBank/DDBJ databases">
        <title>Venturia inaequalis Genome Resource.</title>
        <authorList>
            <person name="Lichtner F.J."/>
        </authorList>
    </citation>
    <scope>NUCLEOTIDE SEQUENCE [LARGE SCALE GENOMIC DNA]</scope>
    <source>
        <strain evidence="2 5">120213</strain>
        <strain evidence="3">Bline_iso_100314</strain>
    </source>
</reference>
<feature type="compositionally biased region" description="Polar residues" evidence="1">
    <location>
        <begin position="144"/>
        <end position="154"/>
    </location>
</feature>
<evidence type="ECO:0000313" key="2">
    <source>
        <dbReference type="EMBL" id="KAE9972623.1"/>
    </source>
</evidence>
<evidence type="ECO:0000313" key="4">
    <source>
        <dbReference type="Proteomes" id="UP000433883"/>
    </source>
</evidence>
<dbReference type="AlphaFoldDB" id="A0A8H3UUS7"/>
<dbReference type="Proteomes" id="UP000447873">
    <property type="component" value="Unassembled WGS sequence"/>
</dbReference>
<feature type="region of interest" description="Disordered" evidence="1">
    <location>
        <begin position="70"/>
        <end position="204"/>
    </location>
</feature>
<sequence>MWVAYRSYRDEMEYDMKCFYTGFCKFSPALKADMDYVRNKWMEVWVARKRAMKKKVREWVGWLIGDETEIEGGLGPVSYGQEGDVENDDSEFEPEDEEDESEEEEEDSECSEGEEDVSEEKEDGMKEKSSAKLDVGPGVGPDSEVSSVQDTTRTMSEEGEGAKREESLSSSKEMNGPVKRAKSEMGDDIKLTESEEPEKKRKMY</sequence>
<feature type="compositionally biased region" description="Basic and acidic residues" evidence="1">
    <location>
        <begin position="181"/>
        <end position="204"/>
    </location>
</feature>
<protein>
    <submittedName>
        <fullName evidence="3">Uncharacterized protein</fullName>
    </submittedName>
</protein>
<feature type="compositionally biased region" description="Acidic residues" evidence="1">
    <location>
        <begin position="83"/>
        <end position="122"/>
    </location>
</feature>
<evidence type="ECO:0000313" key="5">
    <source>
        <dbReference type="Proteomes" id="UP000447873"/>
    </source>
</evidence>
<gene>
    <name evidence="3" type="ORF">BLS_001907</name>
    <name evidence="2" type="ORF">EG328_004881</name>
</gene>
<evidence type="ECO:0000313" key="3">
    <source>
        <dbReference type="EMBL" id="KAE9976700.1"/>
    </source>
</evidence>
<organism evidence="3 4">
    <name type="scientific">Venturia inaequalis</name>
    <name type="common">Apple scab fungus</name>
    <dbReference type="NCBI Taxonomy" id="5025"/>
    <lineage>
        <taxon>Eukaryota</taxon>
        <taxon>Fungi</taxon>
        <taxon>Dikarya</taxon>
        <taxon>Ascomycota</taxon>
        <taxon>Pezizomycotina</taxon>
        <taxon>Dothideomycetes</taxon>
        <taxon>Pleosporomycetidae</taxon>
        <taxon>Venturiales</taxon>
        <taxon>Venturiaceae</taxon>
        <taxon>Venturia</taxon>
    </lineage>
</organism>
<comment type="caution">
    <text evidence="3">The sequence shown here is derived from an EMBL/GenBank/DDBJ whole genome shotgun (WGS) entry which is preliminary data.</text>
</comment>
<accession>A0A8H3UUS7</accession>
<dbReference type="EMBL" id="WNWQ01000148">
    <property type="protein sequence ID" value="KAE9976700.1"/>
    <property type="molecule type" value="Genomic_DNA"/>
</dbReference>
<proteinExistence type="predicted"/>
<dbReference type="Proteomes" id="UP000433883">
    <property type="component" value="Unassembled WGS sequence"/>
</dbReference>
<dbReference type="EMBL" id="WNWS01000264">
    <property type="protein sequence ID" value="KAE9972623.1"/>
    <property type="molecule type" value="Genomic_DNA"/>
</dbReference>